<gene>
    <name evidence="3" type="ORF">SAMN05216179_2379</name>
</gene>
<dbReference type="SUPFAM" id="SSF140652">
    <property type="entry name" value="YozE-like"/>
    <property type="match status" value="1"/>
</dbReference>
<evidence type="ECO:0000256" key="1">
    <source>
        <dbReference type="HAMAP-Rule" id="MF_01538"/>
    </source>
</evidence>
<dbReference type="STRING" id="1027249.SAMN05216179_2379"/>
<dbReference type="InterPro" id="IPR036806">
    <property type="entry name" value="YozE_SAM-like_sf"/>
</dbReference>
<dbReference type="Pfam" id="PF06855">
    <property type="entry name" value="YozE_SAM_like"/>
    <property type="match status" value="1"/>
</dbReference>
<evidence type="ECO:0000313" key="3">
    <source>
        <dbReference type="EMBL" id="SHN18870.1"/>
    </source>
</evidence>
<sequence length="73" mass="9128">MKSFYHFMMQYRGNKQLDDPKKLADWMFYDHSFPKHAKDYDEISDYMEWHTPFPEAIVTFDQLWELYIEEVRP</sequence>
<dbReference type="InterPro" id="IPR010673">
    <property type="entry name" value="UPF0346"/>
</dbReference>
<evidence type="ECO:0000313" key="4">
    <source>
        <dbReference type="Proteomes" id="UP000184184"/>
    </source>
</evidence>
<reference evidence="3 4" key="1">
    <citation type="submission" date="2016-11" db="EMBL/GenBank/DDBJ databases">
        <authorList>
            <person name="Jaros S."/>
            <person name="Januszkiewicz K."/>
            <person name="Wedrychowicz H."/>
        </authorList>
    </citation>
    <scope>NUCLEOTIDE SEQUENCE [LARGE SCALE GENOMIC DNA]</scope>
    <source>
        <strain evidence="3 4">CGMCC 1.10681</strain>
    </source>
</reference>
<dbReference type="Gene3D" id="1.10.150.260">
    <property type="entry name" value="YozE SAM-like"/>
    <property type="match status" value="1"/>
</dbReference>
<keyword evidence="4" id="KW-1185">Reference proteome</keyword>
<dbReference type="AlphaFoldDB" id="A0A1M7PNI7"/>
<comment type="similarity">
    <text evidence="1">Belongs to the UPF0346 family.</text>
</comment>
<accession>A0A1M7PNI7</accession>
<dbReference type="Proteomes" id="UP000184184">
    <property type="component" value="Unassembled WGS sequence"/>
</dbReference>
<dbReference type="HAMAP" id="MF_01538">
    <property type="entry name" value="UPF0346"/>
    <property type="match status" value="1"/>
</dbReference>
<name>A0A1M7PNI7_9BACI</name>
<organism evidence="3 4">
    <name type="scientific">Gracilibacillus kekensis</name>
    <dbReference type="NCBI Taxonomy" id="1027249"/>
    <lineage>
        <taxon>Bacteria</taxon>
        <taxon>Bacillati</taxon>
        <taxon>Bacillota</taxon>
        <taxon>Bacilli</taxon>
        <taxon>Bacillales</taxon>
        <taxon>Bacillaceae</taxon>
        <taxon>Gracilibacillus</taxon>
    </lineage>
</organism>
<dbReference type="PIRSF" id="PIRSF037262">
    <property type="entry name" value="UCP037262"/>
    <property type="match status" value="1"/>
</dbReference>
<proteinExistence type="inferred from homology"/>
<dbReference type="NCBIfam" id="NF010193">
    <property type="entry name" value="PRK13672.1"/>
    <property type="match status" value="1"/>
</dbReference>
<protein>
    <recommendedName>
        <fullName evidence="1">UPF0346 protein SAMN05216179_2379</fullName>
    </recommendedName>
</protein>
<dbReference type="OrthoDB" id="2242851at2"/>
<evidence type="ECO:0000259" key="2">
    <source>
        <dbReference type="Pfam" id="PF06855"/>
    </source>
</evidence>
<dbReference type="RefSeq" id="WP_073202060.1">
    <property type="nucleotide sequence ID" value="NZ_FRCZ01000004.1"/>
</dbReference>
<feature type="domain" description="YozE SAM-like" evidence="2">
    <location>
        <begin position="3"/>
        <end position="69"/>
    </location>
</feature>
<dbReference type="EMBL" id="FRCZ01000004">
    <property type="protein sequence ID" value="SHN18870.1"/>
    <property type="molecule type" value="Genomic_DNA"/>
</dbReference>
<dbReference type="InterPro" id="IPR023089">
    <property type="entry name" value="YozE_SAM-like"/>
</dbReference>